<organism evidence="2 3">
    <name type="scientific">Flavobacterium bomense</name>
    <dbReference type="NCBI Taxonomy" id="2497483"/>
    <lineage>
        <taxon>Bacteria</taxon>
        <taxon>Pseudomonadati</taxon>
        <taxon>Bacteroidota</taxon>
        <taxon>Flavobacteriia</taxon>
        <taxon>Flavobacteriales</taxon>
        <taxon>Flavobacteriaceae</taxon>
        <taxon>Flavobacterium</taxon>
    </lineage>
</organism>
<proteinExistence type="predicted"/>
<protein>
    <submittedName>
        <fullName evidence="2">Uncharacterized protein</fullName>
    </submittedName>
</protein>
<name>A0A3S0PJ71_9FLAO</name>
<comment type="caution">
    <text evidence="2">The sequence shown here is derived from an EMBL/GenBank/DDBJ whole genome shotgun (WGS) entry which is preliminary data.</text>
</comment>
<dbReference type="Proteomes" id="UP000280825">
    <property type="component" value="Unassembled WGS sequence"/>
</dbReference>
<dbReference type="EMBL" id="RYDJ01000004">
    <property type="protein sequence ID" value="RTZ06037.1"/>
    <property type="molecule type" value="Genomic_DNA"/>
</dbReference>
<keyword evidence="1" id="KW-0812">Transmembrane</keyword>
<reference evidence="2 3" key="1">
    <citation type="submission" date="2018-12" db="EMBL/GenBank/DDBJ databases">
        <title>Flavobacterium sp. nov., isolated from glacier ice.</title>
        <authorList>
            <person name="Liu Q."/>
            <person name="Xin Y.-H."/>
        </authorList>
    </citation>
    <scope>NUCLEOTIDE SEQUENCE [LARGE SCALE GENOMIC DNA]</scope>
    <source>
        <strain evidence="2 3">RB1N8</strain>
    </source>
</reference>
<keyword evidence="3" id="KW-1185">Reference proteome</keyword>
<feature type="transmembrane region" description="Helical" evidence="1">
    <location>
        <begin position="101"/>
        <end position="119"/>
    </location>
</feature>
<sequence length="120" mass="14095">MTKNQMCNNCFDKGFKNFETQKEFEDFDILLTKKFGKGQLNYVKDDGVYLKFGYSIYQCSECGTNWWLSTPDIAWRGFFLDEKNAIKLLDELGLEKRSRKIGCLLFFLIVVCLIIYLIVN</sequence>
<evidence type="ECO:0000256" key="1">
    <source>
        <dbReference type="SAM" id="Phobius"/>
    </source>
</evidence>
<keyword evidence="1" id="KW-1133">Transmembrane helix</keyword>
<accession>A0A3S0PJ71</accession>
<dbReference type="RefSeq" id="WP_126561769.1">
    <property type="nucleotide sequence ID" value="NZ_RYDJ01000004.1"/>
</dbReference>
<dbReference type="AlphaFoldDB" id="A0A3S0PJ71"/>
<evidence type="ECO:0000313" key="3">
    <source>
        <dbReference type="Proteomes" id="UP000280825"/>
    </source>
</evidence>
<evidence type="ECO:0000313" key="2">
    <source>
        <dbReference type="EMBL" id="RTZ06037.1"/>
    </source>
</evidence>
<gene>
    <name evidence="2" type="ORF">EKL98_05800</name>
</gene>
<keyword evidence="1" id="KW-0472">Membrane</keyword>